<evidence type="ECO:0000256" key="1">
    <source>
        <dbReference type="ARBA" id="ARBA00010296"/>
    </source>
</evidence>
<comment type="similarity">
    <text evidence="1">Belongs to the EcnA/EcnB lipoprotein family.</text>
</comment>
<evidence type="ECO:0000313" key="8">
    <source>
        <dbReference type="Proteomes" id="UP000183400"/>
    </source>
</evidence>
<dbReference type="GO" id="GO:0016020">
    <property type="term" value="C:membrane"/>
    <property type="evidence" value="ECO:0007669"/>
    <property type="project" value="InterPro"/>
</dbReference>
<evidence type="ECO:0000256" key="4">
    <source>
        <dbReference type="ARBA" id="ARBA00023136"/>
    </source>
</evidence>
<dbReference type="OrthoDB" id="7363288at2"/>
<keyword evidence="6" id="KW-0449">Lipoprotein</keyword>
<proteinExistence type="inferred from homology"/>
<dbReference type="EMBL" id="FNNP01000001">
    <property type="protein sequence ID" value="SDW16584.1"/>
    <property type="molecule type" value="Genomic_DNA"/>
</dbReference>
<dbReference type="Pfam" id="PF08085">
    <property type="entry name" value="Entericidin"/>
    <property type="match status" value="1"/>
</dbReference>
<sequence>MIRTILIGLALFTLTACETAKGAGKDIENAGDAIQGAAEDVQENI</sequence>
<dbReference type="PROSITE" id="PS51257">
    <property type="entry name" value="PROKAR_LIPOPROTEIN"/>
    <property type="match status" value="1"/>
</dbReference>
<evidence type="ECO:0000256" key="2">
    <source>
        <dbReference type="ARBA" id="ARBA00022475"/>
    </source>
</evidence>
<evidence type="ECO:0000313" key="7">
    <source>
        <dbReference type="EMBL" id="SDW16584.1"/>
    </source>
</evidence>
<organism evidence="7 8">
    <name type="scientific">Ruegeria halocynthiae</name>
    <dbReference type="NCBI Taxonomy" id="985054"/>
    <lineage>
        <taxon>Bacteria</taxon>
        <taxon>Pseudomonadati</taxon>
        <taxon>Pseudomonadota</taxon>
        <taxon>Alphaproteobacteria</taxon>
        <taxon>Rhodobacterales</taxon>
        <taxon>Roseobacteraceae</taxon>
        <taxon>Ruegeria</taxon>
    </lineage>
</organism>
<evidence type="ECO:0000256" key="6">
    <source>
        <dbReference type="ARBA" id="ARBA00023288"/>
    </source>
</evidence>
<keyword evidence="4" id="KW-0472">Membrane</keyword>
<evidence type="ECO:0000256" key="3">
    <source>
        <dbReference type="ARBA" id="ARBA00022729"/>
    </source>
</evidence>
<dbReference type="RefSeq" id="WP_074736250.1">
    <property type="nucleotide sequence ID" value="NZ_FNNP01000001.1"/>
</dbReference>
<reference evidence="8" key="1">
    <citation type="submission" date="2016-10" db="EMBL/GenBank/DDBJ databases">
        <authorList>
            <person name="Varghese N."/>
            <person name="Submissions S."/>
        </authorList>
    </citation>
    <scope>NUCLEOTIDE SEQUENCE [LARGE SCALE GENOMIC DNA]</scope>
    <source>
        <strain evidence="8">DSM 27839</strain>
    </source>
</reference>
<keyword evidence="3" id="KW-0732">Signal</keyword>
<keyword evidence="5" id="KW-0564">Palmitate</keyword>
<accession>A0A1H2RCL2</accession>
<dbReference type="AlphaFoldDB" id="A0A1H2RCL2"/>
<dbReference type="InterPro" id="IPR012556">
    <property type="entry name" value="Entericidin"/>
</dbReference>
<keyword evidence="2" id="KW-1003">Cell membrane</keyword>
<evidence type="ECO:0000256" key="5">
    <source>
        <dbReference type="ARBA" id="ARBA00023139"/>
    </source>
</evidence>
<gene>
    <name evidence="7" type="ORF">SAMN05444358_10199</name>
</gene>
<dbReference type="GO" id="GO:0009636">
    <property type="term" value="P:response to toxic substance"/>
    <property type="evidence" value="ECO:0007669"/>
    <property type="project" value="InterPro"/>
</dbReference>
<protein>
    <submittedName>
        <fullName evidence="7">Entericidin B</fullName>
    </submittedName>
</protein>
<name>A0A1H2RCL2_9RHOB</name>
<dbReference type="Proteomes" id="UP000183400">
    <property type="component" value="Unassembled WGS sequence"/>
</dbReference>
<keyword evidence="8" id="KW-1185">Reference proteome</keyword>